<protein>
    <submittedName>
        <fullName evidence="3">Uncharacterized protein</fullName>
    </submittedName>
</protein>
<feature type="region of interest" description="Disordered" evidence="1">
    <location>
        <begin position="24"/>
        <end position="59"/>
    </location>
</feature>
<feature type="chain" id="PRO_5031537586" evidence="2">
    <location>
        <begin position="22"/>
        <end position="309"/>
    </location>
</feature>
<feature type="signal peptide" evidence="2">
    <location>
        <begin position="1"/>
        <end position="21"/>
    </location>
</feature>
<dbReference type="EMBL" id="HBFJ01000437">
    <property type="protein sequence ID" value="CAD8733184.1"/>
    <property type="molecule type" value="Transcribed_RNA"/>
</dbReference>
<proteinExistence type="predicted"/>
<evidence type="ECO:0000256" key="2">
    <source>
        <dbReference type="SAM" id="SignalP"/>
    </source>
</evidence>
<feature type="compositionally biased region" description="Basic residues" evidence="1">
    <location>
        <begin position="117"/>
        <end position="131"/>
    </location>
</feature>
<dbReference type="AlphaFoldDB" id="A0A7S0XSD6"/>
<accession>A0A7S0XSD6</accession>
<reference evidence="3" key="1">
    <citation type="submission" date="2021-01" db="EMBL/GenBank/DDBJ databases">
        <authorList>
            <person name="Corre E."/>
            <person name="Pelletier E."/>
            <person name="Niang G."/>
            <person name="Scheremetjew M."/>
            <person name="Finn R."/>
            <person name="Kale V."/>
            <person name="Holt S."/>
            <person name="Cochrane G."/>
            <person name="Meng A."/>
            <person name="Brown T."/>
            <person name="Cohen L."/>
        </authorList>
    </citation>
    <scope>NUCLEOTIDE SEQUENCE</scope>
    <source>
        <strain evidence="3">SM1012Hels-07</strain>
    </source>
</reference>
<organism evidence="3">
    <name type="scientific">Skeletonema marinoi</name>
    <dbReference type="NCBI Taxonomy" id="267567"/>
    <lineage>
        <taxon>Eukaryota</taxon>
        <taxon>Sar</taxon>
        <taxon>Stramenopiles</taxon>
        <taxon>Ochrophyta</taxon>
        <taxon>Bacillariophyta</taxon>
        <taxon>Coscinodiscophyceae</taxon>
        <taxon>Thalassiosirophycidae</taxon>
        <taxon>Thalassiosirales</taxon>
        <taxon>Skeletonemataceae</taxon>
        <taxon>Skeletonema</taxon>
        <taxon>Skeletonema marinoi-dohrnii complex</taxon>
    </lineage>
</organism>
<evidence type="ECO:0000256" key="1">
    <source>
        <dbReference type="SAM" id="MobiDB-lite"/>
    </source>
</evidence>
<name>A0A7S0XSD6_9STRA</name>
<evidence type="ECO:0000313" key="3">
    <source>
        <dbReference type="EMBL" id="CAD8733184.1"/>
    </source>
</evidence>
<feature type="region of interest" description="Disordered" evidence="1">
    <location>
        <begin position="114"/>
        <end position="150"/>
    </location>
</feature>
<gene>
    <name evidence="3" type="ORF">SMAR0319_LOCUS333</name>
</gene>
<keyword evidence="2" id="KW-0732">Signal</keyword>
<sequence length="309" mass="34123">MKLLFISAAMAVFAAAPGAVASSSSRGVESYDSEPSAPSFDVYPQDSASSKDELMDSEPVDNNNMFIALENPNNPNCDGIGPNTCENRVACIWMCDTFRGSDRDLGCCEYKADQRRTPTRRPQRNPTRRPTMRPTGSSNRDPSFDSGLDAGRTEANRLWRNAGNRCSSAWGGFQNDVNRQIRTKGWNRNDGDWRSNAFNRGARAGMEEVVVEKEKECFRDSADECVDLGNAAAREIAYSHCGIMGTTASGERPQWRRNCRDAAIDQCRGQVSGEVRDECGGGLSTNDLRTLQNKCRNKVLTMIGDRSED</sequence>